<dbReference type="SUPFAM" id="SSF48256">
    <property type="entry name" value="Citrate synthase"/>
    <property type="match status" value="1"/>
</dbReference>
<keyword evidence="2" id="KW-1185">Reference proteome</keyword>
<proteinExistence type="predicted"/>
<reference evidence="1 2" key="1">
    <citation type="submission" date="2023-10" db="EMBL/GenBank/DDBJ databases">
        <title>Noviherbaspirillum sp. CPCC 100848 genome assembly.</title>
        <authorList>
            <person name="Li X.Y."/>
            <person name="Fang X.M."/>
        </authorList>
    </citation>
    <scope>NUCLEOTIDE SEQUENCE [LARGE SCALE GENOMIC DNA]</scope>
    <source>
        <strain evidence="1 2">CPCC 100848</strain>
    </source>
</reference>
<organism evidence="1 2">
    <name type="scientific">Noviherbaspirillum album</name>
    <dbReference type="NCBI Taxonomy" id="3080276"/>
    <lineage>
        <taxon>Bacteria</taxon>
        <taxon>Pseudomonadati</taxon>
        <taxon>Pseudomonadota</taxon>
        <taxon>Betaproteobacteria</taxon>
        <taxon>Burkholderiales</taxon>
        <taxon>Oxalobacteraceae</taxon>
        <taxon>Noviherbaspirillum</taxon>
    </lineage>
</organism>
<dbReference type="Gene3D" id="1.10.580.10">
    <property type="entry name" value="Citrate Synthase, domain 1"/>
    <property type="match status" value="1"/>
</dbReference>
<protein>
    <submittedName>
        <fullName evidence="1">Citryl-CoA lyase</fullName>
    </submittedName>
</protein>
<evidence type="ECO:0000313" key="2">
    <source>
        <dbReference type="Proteomes" id="UP001352263"/>
    </source>
</evidence>
<dbReference type="EMBL" id="JAWIIV010000005">
    <property type="protein sequence ID" value="MEC4719041.1"/>
    <property type="molecule type" value="Genomic_DNA"/>
</dbReference>
<dbReference type="GO" id="GO:0016829">
    <property type="term" value="F:lyase activity"/>
    <property type="evidence" value="ECO:0007669"/>
    <property type="project" value="UniProtKB-KW"/>
</dbReference>
<comment type="caution">
    <text evidence="1">The sequence shown here is derived from an EMBL/GenBank/DDBJ whole genome shotgun (WGS) entry which is preliminary data.</text>
</comment>
<accession>A0ABU6J5Y2</accession>
<evidence type="ECO:0000313" key="1">
    <source>
        <dbReference type="EMBL" id="MEC4719041.1"/>
    </source>
</evidence>
<gene>
    <name evidence="1" type="ORF">RY831_07770</name>
</gene>
<dbReference type="RefSeq" id="WP_326505767.1">
    <property type="nucleotide sequence ID" value="NZ_JAWIIV010000005.1"/>
</dbReference>
<dbReference type="InterPro" id="IPR016142">
    <property type="entry name" value="Citrate_synth-like_lrg_a-sub"/>
</dbReference>
<keyword evidence="1" id="KW-0456">Lyase</keyword>
<dbReference type="InterPro" id="IPR036969">
    <property type="entry name" value="Citrate_synthase_sf"/>
</dbReference>
<name>A0ABU6J5Y2_9BURK</name>
<dbReference type="Proteomes" id="UP001352263">
    <property type="component" value="Unassembled WGS sequence"/>
</dbReference>
<sequence>MKDKEVSDKPLPLIHTEIWNEEPEPDNRFATRAAYVRGYDVFGEMVGNARWVEMLFLLLRPELPEPSALDLLEALAVALANPGPRDPSVHAAMCGGIAGSNAAASLMAALAVGAGRYHGARDVHDAMLAWAACGMDIEAWRRHMRQAMTDSDGDAVIEVWPAREHPPGFEPHALACATSTRQLLAALARIGNTPRLNWLAEHRAALEDAAGMPLEQSGVAAAAFCDLGFAPEEGEMLFLLLRLPGAAMHALEQQRKKYTEFPFYALELQDGKTESTQESEQP</sequence>